<gene>
    <name evidence="14" type="ORF">RN606_00435</name>
</gene>
<evidence type="ECO:0000313" key="15">
    <source>
        <dbReference type="Proteomes" id="UP001304125"/>
    </source>
</evidence>
<dbReference type="PROSITE" id="PS50109">
    <property type="entry name" value="HIS_KIN"/>
    <property type="match status" value="1"/>
</dbReference>
<keyword evidence="7" id="KW-0418">Kinase</keyword>
<dbReference type="GO" id="GO:0005524">
    <property type="term" value="F:ATP binding"/>
    <property type="evidence" value="ECO:0007669"/>
    <property type="project" value="UniProtKB-KW"/>
</dbReference>
<comment type="catalytic activity">
    <reaction evidence="1">
        <text>ATP + protein L-histidine = ADP + protein N-phospho-L-histidine.</text>
        <dbReference type="EC" id="2.7.13.3"/>
    </reaction>
</comment>
<keyword evidence="14" id="KW-0067">ATP-binding</keyword>
<dbReference type="EMBL" id="CP134879">
    <property type="protein sequence ID" value="WNM24651.1"/>
    <property type="molecule type" value="Genomic_DNA"/>
</dbReference>
<dbReference type="Pfam" id="PF02518">
    <property type="entry name" value="HATPase_c"/>
    <property type="match status" value="1"/>
</dbReference>
<dbReference type="EC" id="2.7.13.3" evidence="3"/>
<keyword evidence="11" id="KW-0472">Membrane</keyword>
<proteinExistence type="predicted"/>
<dbReference type="PANTHER" id="PTHR45436">
    <property type="entry name" value="SENSOR HISTIDINE KINASE YKOH"/>
    <property type="match status" value="1"/>
</dbReference>
<feature type="region of interest" description="Disordered" evidence="10">
    <location>
        <begin position="880"/>
        <end position="900"/>
    </location>
</feature>
<feature type="compositionally biased region" description="Low complexity" evidence="10">
    <location>
        <begin position="818"/>
        <end position="840"/>
    </location>
</feature>
<comment type="subcellular location">
    <subcellularLocation>
        <location evidence="2">Membrane</location>
    </subcellularLocation>
</comment>
<feature type="compositionally biased region" description="Low complexity" evidence="10">
    <location>
        <begin position="1218"/>
        <end position="1273"/>
    </location>
</feature>
<evidence type="ECO:0000256" key="1">
    <source>
        <dbReference type="ARBA" id="ARBA00000085"/>
    </source>
</evidence>
<evidence type="ECO:0000259" key="12">
    <source>
        <dbReference type="PROSITE" id="PS50109"/>
    </source>
</evidence>
<dbReference type="Pfam" id="PF08376">
    <property type="entry name" value="NIT"/>
    <property type="match status" value="1"/>
</dbReference>
<protein>
    <recommendedName>
        <fullName evidence="3">histidine kinase</fullName>
        <ecNumber evidence="3">2.7.13.3</ecNumber>
    </recommendedName>
</protein>
<feature type="compositionally biased region" description="Basic and acidic residues" evidence="10">
    <location>
        <begin position="1456"/>
        <end position="1465"/>
    </location>
</feature>
<dbReference type="Pfam" id="PF00672">
    <property type="entry name" value="HAMP"/>
    <property type="match status" value="1"/>
</dbReference>
<dbReference type="InterPro" id="IPR003594">
    <property type="entry name" value="HATPase_dom"/>
</dbReference>
<evidence type="ECO:0000259" key="13">
    <source>
        <dbReference type="PROSITE" id="PS50885"/>
    </source>
</evidence>
<evidence type="ECO:0000256" key="2">
    <source>
        <dbReference type="ARBA" id="ARBA00004370"/>
    </source>
</evidence>
<feature type="domain" description="HAMP" evidence="13">
    <location>
        <begin position="457"/>
        <end position="525"/>
    </location>
</feature>
<dbReference type="InterPro" id="IPR003660">
    <property type="entry name" value="HAMP_dom"/>
</dbReference>
<evidence type="ECO:0000256" key="10">
    <source>
        <dbReference type="SAM" id="MobiDB-lite"/>
    </source>
</evidence>
<evidence type="ECO:0000256" key="11">
    <source>
        <dbReference type="SAM" id="Phobius"/>
    </source>
</evidence>
<dbReference type="Gene3D" id="3.30.565.10">
    <property type="entry name" value="Histidine kinase-like ATPase, C-terminal domain"/>
    <property type="match status" value="1"/>
</dbReference>
<keyword evidence="6 11" id="KW-0812">Transmembrane</keyword>
<sequence length="1519" mass="157400">MGIRSKMLLIVAVPLLVLLLTGVAIVGFSWLDLSSARNAQAVVTALGDSRTMSDAIEDERYSGVTFLDSLQLGRDKLRGAQEDTNAAYDTVMANLPADSAEASQLAAEVQTLVGARGSLVPDLRAVSVTSADNALTFPTSSEATQLRINYSNIANAVESLAATDRASVTGTTIYLNGLANSLNAEGLAALQLFTEPPTYLEQFQQSLGAVDDAIAALTVSANNIPNRSENQAVLATIATGSALLDQLDGVRGTVESGAGNSSTVLAYYTQIITLGETASLSSTAATANGGLTDRIAAYGQLDVLNEALEYEKIVVQRLIRAGQFGATGDAQLRTLSVRAGLELDRAQGTASAVDTLPAVPEFSSLSVGDTGTNYVSMQTAMLGGLDSSLVAAQSQPWAEVVDLEEARYQPIEDQVWGEIVSNAQSEVQALVTQLLLIIAAVVGAFLVAVLVANAIARRIVNPLRRLTTTATAVRQELPRLVERVAMPGETVDLSEVQIPVESEDEVGRLAEAFNGVNAATLSIAAEQAALRGSISEMFVNVARRDQVLLNRQLASIDEMERSEDDPDTLTKLFALDHLATRMRRNSESLLVLAGIDTGRRLRRPMPLSDVVRTASSEIELYERVQLELDADPQMVGHSALTAAHLFAEILENATVFSDPGSPVIVRTTSRPGGFLVEIIDSGIGMNPEELHNANARVSSNAASEILGAQRLGLFVVGRIARRIGAKVEIASAEGSGTAVTVVLPSALFDDRVQDRPATSRPSSMVADEVIDNPLTGPAEAAGVTRSAAAGATGDSYAPSNFEEGASLSGRGGELPARGAAMPTRGAPTAGTPAPAAPTPVAAPQDVQGLIADDAAAAPEGTAIDSATLIAGATAAGLPARRRRAPQQESPAGAEPHGTNVIGLPQRATAEQLSALEGEAGSGFTPMVSAAEVAPQSAEQRAAMFRGFRSSRAVDMPPAAASAVEPADAATEQPMAIPSFEPEDDAFAPSAQSGALAPEQAAPAPRANPGIAAAFAAGIAAADAAQEAPVVTGQSPLIQQGFGVPQAAEEQAWTDPGAFEIPTLEDDEEPFVGVESVSLVDDAAPAAPELAAQQPYWQQEQGWQEPAAQPFIEQPQHEAAAWAQAPEQPAVVPQAHPAPALQDHAQVAVEQPQAYDAPEAQQPQAYAPQPVAAQAASPAVGFDDLIHADVADEAARGGFFNRLFGRGRRDDAPQPTIEAQAPAPSSLSSAPSAASAPAAPYGSAPSAASAPFASAPSAASAPTAAGPTAYAPQPTVAPSSFAPSPALEPEPQPQAQPVSFAAPPTPAQPEPFPQQPAAFAPEPTPTAPVAPSYTPPAAVFAPQPSAPSAQESFMPAETGGSSWSDDVVAVQQMHQTPAEPAFYSPDQLARPVGWEAAGASALEAAGSGLGYRPVVQIDPEPESDQVERSDVTSAVFSEFSSLTSERPKIQKTKAGLVKREPVKTEEAPQPLSAEVTIAAAPRDADAVRRRFSNFYSGTQRARSDVAAYQSQSPASDREQA</sequence>
<dbReference type="InterPro" id="IPR036890">
    <property type="entry name" value="HATPase_C_sf"/>
</dbReference>
<dbReference type="CDD" id="cd06225">
    <property type="entry name" value="HAMP"/>
    <property type="match status" value="1"/>
</dbReference>
<evidence type="ECO:0000256" key="8">
    <source>
        <dbReference type="ARBA" id="ARBA00022989"/>
    </source>
</evidence>
<dbReference type="GO" id="GO:0000160">
    <property type="term" value="P:phosphorelay signal transduction system"/>
    <property type="evidence" value="ECO:0007669"/>
    <property type="project" value="UniProtKB-KW"/>
</dbReference>
<dbReference type="SMART" id="SM00387">
    <property type="entry name" value="HATPase_c"/>
    <property type="match status" value="1"/>
</dbReference>
<feature type="domain" description="Histidine kinase" evidence="12">
    <location>
        <begin position="579"/>
        <end position="747"/>
    </location>
</feature>
<feature type="compositionally biased region" description="Pro residues" evidence="10">
    <location>
        <begin position="1302"/>
        <end position="1313"/>
    </location>
</feature>
<feature type="region of interest" description="Disordered" evidence="10">
    <location>
        <begin position="1498"/>
        <end position="1519"/>
    </location>
</feature>
<dbReference type="InterPro" id="IPR013587">
    <property type="entry name" value="Nitrate/nitrite_sensing"/>
</dbReference>
<dbReference type="RefSeq" id="WP_313498706.1">
    <property type="nucleotide sequence ID" value="NZ_CP134879.1"/>
</dbReference>
<keyword evidence="8 11" id="KW-1133">Transmembrane helix</keyword>
<dbReference type="PROSITE" id="PS50885">
    <property type="entry name" value="HAMP"/>
    <property type="match status" value="1"/>
</dbReference>
<dbReference type="SMART" id="SM00304">
    <property type="entry name" value="HAMP"/>
    <property type="match status" value="1"/>
</dbReference>
<keyword evidence="4" id="KW-0597">Phosphoprotein</keyword>
<feature type="region of interest" description="Disordered" evidence="10">
    <location>
        <begin position="1205"/>
        <end position="1361"/>
    </location>
</feature>
<feature type="region of interest" description="Disordered" evidence="10">
    <location>
        <begin position="1411"/>
        <end position="1430"/>
    </location>
</feature>
<evidence type="ECO:0000256" key="7">
    <source>
        <dbReference type="ARBA" id="ARBA00022777"/>
    </source>
</evidence>
<organism evidence="14 15">
    <name type="scientific">Demequina capsici</name>
    <dbReference type="NCBI Taxonomy" id="3075620"/>
    <lineage>
        <taxon>Bacteria</taxon>
        <taxon>Bacillati</taxon>
        <taxon>Actinomycetota</taxon>
        <taxon>Actinomycetes</taxon>
        <taxon>Micrococcales</taxon>
        <taxon>Demequinaceae</taxon>
        <taxon>Demequina</taxon>
    </lineage>
</organism>
<name>A0AA96F5U5_9MICO</name>
<dbReference type="PANTHER" id="PTHR45436:SF5">
    <property type="entry name" value="SENSOR HISTIDINE KINASE TRCS"/>
    <property type="match status" value="1"/>
</dbReference>
<dbReference type="GO" id="GO:0004673">
    <property type="term" value="F:protein histidine kinase activity"/>
    <property type="evidence" value="ECO:0007669"/>
    <property type="project" value="UniProtKB-EC"/>
</dbReference>
<keyword evidence="5" id="KW-0808">Transferase</keyword>
<dbReference type="InterPro" id="IPR005467">
    <property type="entry name" value="His_kinase_dom"/>
</dbReference>
<feature type="region of interest" description="Disordered" evidence="10">
    <location>
        <begin position="978"/>
        <end position="1003"/>
    </location>
</feature>
<reference evidence="14 15" key="1">
    <citation type="submission" date="2023-09" db="EMBL/GenBank/DDBJ databases">
        <title>Demequina sp. a novel bacteria isolated from Capsicum annuum.</title>
        <authorList>
            <person name="Humaira Z."/>
            <person name="Lee J."/>
            <person name="Cho D."/>
        </authorList>
    </citation>
    <scope>NUCLEOTIDE SEQUENCE [LARGE SCALE GENOMIC DNA]</scope>
    <source>
        <strain evidence="14 15">OYTSA14</strain>
    </source>
</reference>
<dbReference type="SUPFAM" id="SSF55874">
    <property type="entry name" value="ATPase domain of HSP90 chaperone/DNA topoisomerase II/histidine kinase"/>
    <property type="match status" value="1"/>
</dbReference>
<evidence type="ECO:0000256" key="4">
    <source>
        <dbReference type="ARBA" id="ARBA00022553"/>
    </source>
</evidence>
<dbReference type="Proteomes" id="UP001304125">
    <property type="component" value="Chromosome"/>
</dbReference>
<evidence type="ECO:0000313" key="14">
    <source>
        <dbReference type="EMBL" id="WNM24651.1"/>
    </source>
</evidence>
<dbReference type="GO" id="GO:0005886">
    <property type="term" value="C:plasma membrane"/>
    <property type="evidence" value="ECO:0007669"/>
    <property type="project" value="TreeGrafter"/>
</dbReference>
<evidence type="ECO:0000256" key="3">
    <source>
        <dbReference type="ARBA" id="ARBA00012438"/>
    </source>
</evidence>
<keyword evidence="14" id="KW-0547">Nucleotide-binding</keyword>
<feature type="region of interest" description="Disordered" evidence="10">
    <location>
        <begin position="776"/>
        <end position="840"/>
    </location>
</feature>
<feature type="transmembrane region" description="Helical" evidence="11">
    <location>
        <begin position="434"/>
        <end position="456"/>
    </location>
</feature>
<keyword evidence="15" id="KW-1185">Reference proteome</keyword>
<accession>A0AA96F5U5</accession>
<feature type="region of interest" description="Disordered" evidence="10">
    <location>
        <begin position="1445"/>
        <end position="1468"/>
    </location>
</feature>
<evidence type="ECO:0000256" key="9">
    <source>
        <dbReference type="ARBA" id="ARBA00023012"/>
    </source>
</evidence>
<feature type="compositionally biased region" description="Low complexity" evidence="10">
    <location>
        <begin position="778"/>
        <end position="793"/>
    </location>
</feature>
<evidence type="ECO:0000256" key="6">
    <source>
        <dbReference type="ARBA" id="ARBA00022692"/>
    </source>
</evidence>
<keyword evidence="9" id="KW-0902">Two-component regulatory system</keyword>
<dbReference type="Gene3D" id="6.10.340.10">
    <property type="match status" value="1"/>
</dbReference>
<evidence type="ECO:0000256" key="5">
    <source>
        <dbReference type="ARBA" id="ARBA00022679"/>
    </source>
</evidence>
<dbReference type="InterPro" id="IPR050428">
    <property type="entry name" value="TCS_sensor_his_kinase"/>
</dbReference>